<feature type="region of interest" description="Disordered" evidence="1">
    <location>
        <begin position="1094"/>
        <end position="1184"/>
    </location>
</feature>
<feature type="region of interest" description="Disordered" evidence="1">
    <location>
        <begin position="632"/>
        <end position="782"/>
    </location>
</feature>
<feature type="compositionally biased region" description="Low complexity" evidence="1">
    <location>
        <begin position="1159"/>
        <end position="1170"/>
    </location>
</feature>
<reference evidence="2" key="1">
    <citation type="submission" date="2019-11" db="UniProtKB">
        <authorList>
            <consortium name="WormBaseParasite"/>
        </authorList>
    </citation>
    <scope>IDENTIFICATION</scope>
</reference>
<feature type="region of interest" description="Disordered" evidence="1">
    <location>
        <begin position="571"/>
        <end position="615"/>
    </location>
</feature>
<feature type="compositionally biased region" description="Acidic residues" evidence="1">
    <location>
        <begin position="574"/>
        <end position="588"/>
    </location>
</feature>
<proteinExistence type="predicted"/>
<feature type="region of interest" description="Disordered" evidence="1">
    <location>
        <begin position="1266"/>
        <end position="1332"/>
    </location>
</feature>
<feature type="compositionally biased region" description="Acidic residues" evidence="1">
    <location>
        <begin position="665"/>
        <end position="681"/>
    </location>
</feature>
<feature type="compositionally biased region" description="Acidic residues" evidence="1">
    <location>
        <begin position="706"/>
        <end position="719"/>
    </location>
</feature>
<feature type="compositionally biased region" description="Polar residues" evidence="1">
    <location>
        <begin position="1268"/>
        <end position="1285"/>
    </location>
</feature>
<protein>
    <submittedName>
        <fullName evidence="2">TACC_C domain-containing protein</fullName>
    </submittedName>
</protein>
<feature type="compositionally biased region" description="Basic and acidic residues" evidence="1">
    <location>
        <begin position="1094"/>
        <end position="1103"/>
    </location>
</feature>
<feature type="compositionally biased region" description="Polar residues" evidence="1">
    <location>
        <begin position="1006"/>
        <end position="1015"/>
    </location>
</feature>
<feature type="compositionally biased region" description="Low complexity" evidence="1">
    <location>
        <begin position="754"/>
        <end position="782"/>
    </location>
</feature>
<feature type="compositionally biased region" description="Polar residues" evidence="1">
    <location>
        <begin position="932"/>
        <end position="942"/>
    </location>
</feature>
<feature type="region of interest" description="Disordered" evidence="1">
    <location>
        <begin position="881"/>
        <end position="1081"/>
    </location>
</feature>
<feature type="compositionally biased region" description="Polar residues" evidence="1">
    <location>
        <begin position="485"/>
        <end position="496"/>
    </location>
</feature>
<feature type="compositionally biased region" description="Polar residues" evidence="1">
    <location>
        <begin position="1035"/>
        <end position="1048"/>
    </location>
</feature>
<feature type="compositionally biased region" description="Polar residues" evidence="1">
    <location>
        <begin position="1057"/>
        <end position="1074"/>
    </location>
</feature>
<evidence type="ECO:0000313" key="2">
    <source>
        <dbReference type="WBParaSite" id="MCU_009569-RA"/>
    </source>
</evidence>
<feature type="compositionally biased region" description="Acidic residues" evidence="1">
    <location>
        <begin position="729"/>
        <end position="739"/>
    </location>
</feature>
<sequence>PSEVEPVVGEETEKAEEAVLEEAVPTAFIESSDISEFSSFPVHVLVDETCEFDVAQPLNLSYVSELAESLNSDRAYPSLACGFEDVLKSERLDSSDSFGVALPSGIRVPLSGSDRLHSDVHPALPPLSDLLVPVSHPTGMDVCVTEESTDYVELHLGLTHNDHIQVEQATPIDYALMKASSSRGGHVSRDIHVGISESTSETIVQAKSFPDCPSPTQAIAIETGDHLSALPGVCKASTDEAAVYIDENGSEKPIKFSLTTASESAKPLAVDQNLTSATFVAVTESEHVDSFSASQRKTSLPEIVSADKCLKRHLSSSSLGSLLGSVQTPPRSSRFSDSSLEIRPKVPRRLFYAADTQEVIWEEVVLFDNGQESPLPFPSISLIVPIAEPNLSIAPQHSVIQDRKEGPFVEVNDLIPSYASLPRPKSKEIEICGAVLGASAPEIRSDVEAAEPSGEMMNLLSSVPISSAPVSSEVVVSDIPPTVESLSSPAIASSTKSPEEQTDSELDVWILSRSSSEEETKTIPTGNEEDTLQSSSVADNAEILAHEKEKEVTWDYLPQLAAAAGATLAAEYASGDDEDDDDEDDDDYDIKSIGLQSRLKMPSMSRPAPQATLDRSSQLLSRLKFYGLGSQQAVQPTPRLFDVERGPSRVPDEGEALERQVAEEVILEDEGEEEEEVEEEESPKITVEDLDDSLPPIPEVAGPLTPDEDGDSLNDDELPTDLKLVPAHEDDDDEEDEDACSSSYSRPVSEYHQQRQSLSRLSASSQPSSFAATATDTTEESSQATMIFVGSEALKSLDQADETFETMPSSLDNDPSLLAQTQTSASGSFPRLPGEGIEVSAQGPSALAASLSTDQVTDDKPCGSRHLAEIVSTPSILERSTSSGIYFPQKGRLHGFPSRGDPGASEPVLSKTEAADSQSASLIEFERLEQQMIANSSPDSIQKTSSERRKSSSSKASSSLSEFERIEADAAKSSSASSGDLPSRTKIAEDSSQSSLSEFLREEQACASSQESVHQQPPAHKPIDTIYEDILAEQMCQSLETSRQTDSSEVAGDADSLAQSSIHDSLAGSSSQRESLPIDRIRDVIRGARDVLEQRFSRDHDSLGEADSSEGEDFPQFMETSADSLEALHQHSQQARYGDSSLSSELNYSRQMTDSLEDSGAAMASGSRASTQPPSQSEALFLPFTSPAPPLIMSTELPQMSIPRSTSNDEALLKKADTEEESFRRFPVSASSTSLNLGQVLAPISPTDSNLGSTVFDVSEDEFKGSLNPKTSTIESPLKSQSSSPVIIHRADTKDIPEIASPVTPMAGPFSPKDFSSPLSTELGSAVEEETEEGFEVINLADVLPPPEPK</sequence>
<organism evidence="2">
    <name type="scientific">Mesocestoides corti</name>
    <name type="common">Flatworm</name>
    <dbReference type="NCBI Taxonomy" id="53468"/>
    <lineage>
        <taxon>Eukaryota</taxon>
        <taxon>Metazoa</taxon>
        <taxon>Spiralia</taxon>
        <taxon>Lophotrochozoa</taxon>
        <taxon>Platyhelminthes</taxon>
        <taxon>Cestoda</taxon>
        <taxon>Eucestoda</taxon>
        <taxon>Cyclophyllidea</taxon>
        <taxon>Mesocestoididae</taxon>
        <taxon>Mesocestoides</taxon>
    </lineage>
</organism>
<feature type="region of interest" description="Disordered" evidence="1">
    <location>
        <begin position="485"/>
        <end position="534"/>
    </location>
</feature>
<feature type="compositionally biased region" description="Basic and acidic residues" evidence="1">
    <location>
        <begin position="641"/>
        <end position="662"/>
    </location>
</feature>
<name>A0A5K3FSB1_MESCO</name>
<accession>A0A5K3FSB1</accession>
<evidence type="ECO:0000256" key="1">
    <source>
        <dbReference type="SAM" id="MobiDB-lite"/>
    </source>
</evidence>
<dbReference type="WBParaSite" id="MCU_009569-RA">
    <property type="protein sequence ID" value="MCU_009569-RA"/>
    <property type="gene ID" value="MCU_009569"/>
</dbReference>
<feature type="compositionally biased region" description="Polar residues" evidence="1">
    <location>
        <begin position="1130"/>
        <end position="1154"/>
    </location>
</feature>